<organism evidence="1">
    <name type="scientific">viral metagenome</name>
    <dbReference type="NCBI Taxonomy" id="1070528"/>
    <lineage>
        <taxon>unclassified sequences</taxon>
        <taxon>metagenomes</taxon>
        <taxon>organismal metagenomes</taxon>
    </lineage>
</organism>
<dbReference type="EMBL" id="MN740161">
    <property type="protein sequence ID" value="QHT90866.1"/>
    <property type="molecule type" value="Genomic_DNA"/>
</dbReference>
<accession>A0A6C0IEL3</accession>
<sequence>MSDTEINDIRISSEFKCITFSKFKKTDVKKELLNSLINSKIEPACYWSAELICSGHYSDIWEVILFFYSKYIHLGNPKIAIYLELRINNFKEIVNSGYVDNELRMRNNDKIRKLFCEIMCVLCDAKRKHSFDNIKIKKEDFDMTQMTDRFKAPSRKYAEEIFLQEDPKELFVAINEFAYNISQDGKNIINACYWIEWIMEFETLCKNKKEKIRCERRSNIPVESKDQMDIIWIVWDLFLKEAVKRSKIIKKIIDALLSLFTLKYTRGCHKKRKYILYFVVSLLCENIVLEEDIIRKTQQEIVTNVIRKIDLVYKQIKKNEHSPGTEYLFKDVKISNLEKTIEKLEKMNSFGETFIPRI</sequence>
<reference evidence="1" key="1">
    <citation type="journal article" date="2020" name="Nature">
        <title>Giant virus diversity and host interactions through global metagenomics.</title>
        <authorList>
            <person name="Schulz F."/>
            <person name="Roux S."/>
            <person name="Paez-Espino D."/>
            <person name="Jungbluth S."/>
            <person name="Walsh D.A."/>
            <person name="Denef V.J."/>
            <person name="McMahon K.D."/>
            <person name="Konstantinidis K.T."/>
            <person name="Eloe-Fadrosh E.A."/>
            <person name="Kyrpides N.C."/>
            <person name="Woyke T."/>
        </authorList>
    </citation>
    <scope>NUCLEOTIDE SEQUENCE</scope>
    <source>
        <strain evidence="1">GVMAG-M-3300023184-72</strain>
    </source>
</reference>
<evidence type="ECO:0000313" key="1">
    <source>
        <dbReference type="EMBL" id="QHT90866.1"/>
    </source>
</evidence>
<proteinExistence type="predicted"/>
<dbReference type="AlphaFoldDB" id="A0A6C0IEL3"/>
<name>A0A6C0IEL3_9ZZZZ</name>
<protein>
    <submittedName>
        <fullName evidence="1">Uncharacterized protein</fullName>
    </submittedName>
</protein>